<keyword evidence="4" id="KW-1185">Reference proteome</keyword>
<gene>
    <name evidence="3" type="ORF">KS419_16945</name>
</gene>
<protein>
    <submittedName>
        <fullName evidence="3">Cell division protein FtsZ</fullName>
    </submittedName>
</protein>
<sequence>MEESVTVYQLKQEIHKQDIDYLLTHNRENICFFRFVGGNTSQNDEIFKQLYRLRDSKTIVFGIFRFPFRFEGKQRMDIAIQQYYKLKKVCDSVIYFYSDGMMELLEEGTSIREANILFEEFEKSPIQAIGEMVRQTGDINIDFQDLQSFIKKKDGALFVRTIEGDSFDEPLKYLISTPYLSQEYADGKQLMVNIGYTTDVDMNAFRQINLRINDLFHKMEIFKVGSYLINQPGKSLKVTLLANGISDPFQEPEGTKNIPLYRYWFMNKWKKVTQKDKQSDWFSVMNKTVETIKKDRLL</sequence>
<dbReference type="EMBL" id="JAHQCS010000135">
    <property type="protein sequence ID" value="MBU9713418.1"/>
    <property type="molecule type" value="Genomic_DNA"/>
</dbReference>
<proteinExistence type="predicted"/>
<dbReference type="PANTHER" id="PTHR30314">
    <property type="entry name" value="CELL DIVISION PROTEIN FTSZ-RELATED"/>
    <property type="match status" value="1"/>
</dbReference>
<name>A0ABS6JIQ7_9BACI</name>
<dbReference type="PANTHER" id="PTHR30314:SF3">
    <property type="entry name" value="MITOCHONDRIAL DIVISION PROTEIN FSZA"/>
    <property type="match status" value="1"/>
</dbReference>
<reference evidence="3 4" key="1">
    <citation type="submission" date="2021-06" db="EMBL/GenBank/DDBJ databases">
        <title>Bacillus sp. RD4P76, an endophyte from a halophyte.</title>
        <authorList>
            <person name="Sun J.-Q."/>
        </authorList>
    </citation>
    <scope>NUCLEOTIDE SEQUENCE [LARGE SCALE GENOMIC DNA]</scope>
    <source>
        <strain evidence="3 4">CGMCC 1.15917</strain>
    </source>
</reference>
<dbReference type="RefSeq" id="WP_217067576.1">
    <property type="nucleotide sequence ID" value="NZ_JAHQCS010000135.1"/>
</dbReference>
<dbReference type="Proteomes" id="UP000784880">
    <property type="component" value="Unassembled WGS sequence"/>
</dbReference>
<accession>A0ABS6JIQ7</accession>
<dbReference type="GO" id="GO:0051301">
    <property type="term" value="P:cell division"/>
    <property type="evidence" value="ECO:0007669"/>
    <property type="project" value="UniProtKB-KW"/>
</dbReference>
<keyword evidence="3" id="KW-0132">Cell division</keyword>
<evidence type="ECO:0000313" key="3">
    <source>
        <dbReference type="EMBL" id="MBU9713418.1"/>
    </source>
</evidence>
<evidence type="ECO:0000256" key="1">
    <source>
        <dbReference type="ARBA" id="ARBA00022741"/>
    </source>
</evidence>
<keyword evidence="3" id="KW-0131">Cell cycle</keyword>
<keyword evidence="1" id="KW-0547">Nucleotide-binding</keyword>
<keyword evidence="2" id="KW-0342">GTP-binding</keyword>
<dbReference type="InterPro" id="IPR045061">
    <property type="entry name" value="FtsZ/CetZ"/>
</dbReference>
<evidence type="ECO:0000256" key="2">
    <source>
        <dbReference type="ARBA" id="ARBA00023134"/>
    </source>
</evidence>
<organism evidence="3 4">
    <name type="scientific">Evansella tamaricis</name>
    <dbReference type="NCBI Taxonomy" id="2069301"/>
    <lineage>
        <taxon>Bacteria</taxon>
        <taxon>Bacillati</taxon>
        <taxon>Bacillota</taxon>
        <taxon>Bacilli</taxon>
        <taxon>Bacillales</taxon>
        <taxon>Bacillaceae</taxon>
        <taxon>Evansella</taxon>
    </lineage>
</organism>
<comment type="caution">
    <text evidence="3">The sequence shown here is derived from an EMBL/GenBank/DDBJ whole genome shotgun (WGS) entry which is preliminary data.</text>
</comment>
<evidence type="ECO:0000313" key="4">
    <source>
        <dbReference type="Proteomes" id="UP000784880"/>
    </source>
</evidence>